<evidence type="ECO:0000313" key="1">
    <source>
        <dbReference type="EMBL" id="KAK3078654.1"/>
    </source>
</evidence>
<comment type="caution">
    <text evidence="1">The sequence shown here is derived from an EMBL/GenBank/DDBJ whole genome shotgun (WGS) entry which is preliminary data.</text>
</comment>
<organism evidence="1 2">
    <name type="scientific">Coniosporium uncinatum</name>
    <dbReference type="NCBI Taxonomy" id="93489"/>
    <lineage>
        <taxon>Eukaryota</taxon>
        <taxon>Fungi</taxon>
        <taxon>Dikarya</taxon>
        <taxon>Ascomycota</taxon>
        <taxon>Pezizomycotina</taxon>
        <taxon>Dothideomycetes</taxon>
        <taxon>Dothideomycetes incertae sedis</taxon>
        <taxon>Coniosporium</taxon>
    </lineage>
</organism>
<protein>
    <submittedName>
        <fullName evidence="1">Uncharacterized protein</fullName>
    </submittedName>
</protein>
<gene>
    <name evidence="1" type="ORF">LTS18_006965</name>
</gene>
<reference evidence="1" key="1">
    <citation type="submission" date="2024-09" db="EMBL/GenBank/DDBJ databases">
        <title>Black Yeasts Isolated from many extreme environments.</title>
        <authorList>
            <person name="Coleine C."/>
            <person name="Stajich J.E."/>
            <person name="Selbmann L."/>
        </authorList>
    </citation>
    <scope>NUCLEOTIDE SEQUENCE</scope>
    <source>
        <strain evidence="1">CCFEE 5737</strain>
    </source>
</reference>
<accession>A0ACC3DQ54</accession>
<dbReference type="EMBL" id="JAWDJW010001715">
    <property type="protein sequence ID" value="KAK3078654.1"/>
    <property type="molecule type" value="Genomic_DNA"/>
</dbReference>
<evidence type="ECO:0000313" key="2">
    <source>
        <dbReference type="Proteomes" id="UP001186974"/>
    </source>
</evidence>
<proteinExistence type="predicted"/>
<sequence length="225" mass="25900">MNKGAGSGASKLKLRPSEMADKDLDGNNVYQNKLTGTRSRVQNKPTSSVMEEPFRFLDLPAELRNEVYGLLVVQNRDIKRTIFSSSTLPTLPAITRVNRQVRLEARQVYYMQNTFECVLSARCDLTAYRKFIRKADIPQCPDFKNNIKCMMLGASRRSRVSFFRMLRHFYVHGGNWPTAYGPWGDMEKVGVLIEQAQELKQAALGWVEAKKQLETHEKELKFFIK</sequence>
<name>A0ACC3DQ54_9PEZI</name>
<keyword evidence="2" id="KW-1185">Reference proteome</keyword>
<dbReference type="Proteomes" id="UP001186974">
    <property type="component" value="Unassembled WGS sequence"/>
</dbReference>